<comment type="caution">
    <text evidence="1">The sequence shown here is derived from an EMBL/GenBank/DDBJ whole genome shotgun (WGS) entry which is preliminary data.</text>
</comment>
<gene>
    <name evidence="1" type="ORF">QFC22_003013</name>
</gene>
<organism evidence="1 2">
    <name type="scientific">Naganishia vaughanmartiniae</name>
    <dbReference type="NCBI Taxonomy" id="1424756"/>
    <lineage>
        <taxon>Eukaryota</taxon>
        <taxon>Fungi</taxon>
        <taxon>Dikarya</taxon>
        <taxon>Basidiomycota</taxon>
        <taxon>Agaricomycotina</taxon>
        <taxon>Tremellomycetes</taxon>
        <taxon>Filobasidiales</taxon>
        <taxon>Filobasidiaceae</taxon>
        <taxon>Naganishia</taxon>
    </lineage>
</organism>
<keyword evidence="2" id="KW-1185">Reference proteome</keyword>
<reference evidence="1" key="1">
    <citation type="submission" date="2023-04" db="EMBL/GenBank/DDBJ databases">
        <title>Draft Genome sequencing of Naganishia species isolated from polar environments using Oxford Nanopore Technology.</title>
        <authorList>
            <person name="Leo P."/>
            <person name="Venkateswaran K."/>
        </authorList>
    </citation>
    <scope>NUCLEOTIDE SEQUENCE</scope>
    <source>
        <strain evidence="1">MNA-CCFEE 5425</strain>
    </source>
</reference>
<evidence type="ECO:0000313" key="1">
    <source>
        <dbReference type="EMBL" id="KAJ9120115.1"/>
    </source>
</evidence>
<proteinExistence type="predicted"/>
<dbReference type="EMBL" id="JASBWU010000007">
    <property type="protein sequence ID" value="KAJ9120115.1"/>
    <property type="molecule type" value="Genomic_DNA"/>
</dbReference>
<sequence length="536" mass="58416">MSFLDTSPDLVSDLHDVFNMLYPPSPDGTVSDDWQDGEEAQTSYGALANTSAETVDLDGPVNGLAPLDVHEQRLLVTLEGHSTHGEKHSRIDSLLDKLSRKRIRALLDTTLPLMAHAASTMDAKSTKKRKLIQLIEPDIKIPKRMQVSQKIPIWQRCRGSPGGASVKRDRQRSPSASVSGVKTRPEYSPFSADSYLSRLQTFTLPTYPAKPSSLLAPQACAQAGWINRGGKDRLVCEVCRKAWRVEMPSKEMTGGITLSPEMTTIHQDLLLLNPPISSHLAPLAFDVERYILARGETPSVAHFEEADIELVSPLNATQTGILTKNLNLALESDLGTEALGMRGEGDAATVLSKRNHASSSSAISSTAAALAFFGWNVFRPRDLAPGNNRKPPTAEDSASDSAIVPDVLRCRICDRKLGLWAFRLNQYSSQTALPNATPKPLDVIREHREFCPIRTLAVGARDEINQPWWADAAILRQSLQTAMPGIGAAPIAVSPSSLVDTNLQGLQYGRGGLQENSRSVDSVVPKLKEFTKVDIP</sequence>
<protein>
    <submittedName>
        <fullName evidence="1">Uncharacterized protein</fullName>
    </submittedName>
</protein>
<dbReference type="Proteomes" id="UP001243375">
    <property type="component" value="Unassembled WGS sequence"/>
</dbReference>
<evidence type="ECO:0000313" key="2">
    <source>
        <dbReference type="Proteomes" id="UP001243375"/>
    </source>
</evidence>
<accession>A0ACC2X7T0</accession>
<name>A0ACC2X7T0_9TREE</name>